<proteinExistence type="predicted"/>
<sequence length="176" mass="19648">MTPRTQFYRLSAGNVHRSQFAQAQRLTAQYEAARAEAARLLNTPDEKSIVWTRGTTEAINMVAQCYARPRLRPGDEIIVSVAEHHANLVPWLMVAQQTGAHIIKLPLNDRRLPDVECLPDLITPRSRILALGQMSNVTGRLPGYRPRYQRRPRGGNGGDGGWRARRSTLSGRCPAA</sequence>
<dbReference type="GO" id="GO:0008483">
    <property type="term" value="F:transaminase activity"/>
    <property type="evidence" value="ECO:0007669"/>
    <property type="project" value="UniProtKB-KW"/>
</dbReference>
<feature type="region of interest" description="Disordered" evidence="2">
    <location>
        <begin position="141"/>
        <end position="176"/>
    </location>
</feature>
<dbReference type="EC" id="4.4.1.-" evidence="4"/>
<evidence type="ECO:0000256" key="1">
    <source>
        <dbReference type="ARBA" id="ARBA00022898"/>
    </source>
</evidence>
<evidence type="ECO:0000313" key="4">
    <source>
        <dbReference type="EMBL" id="SUG46009.1"/>
    </source>
</evidence>
<evidence type="ECO:0000313" key="5">
    <source>
        <dbReference type="Proteomes" id="UP000254741"/>
    </source>
</evidence>
<dbReference type="Gene3D" id="3.40.640.10">
    <property type="entry name" value="Type I PLP-dependent aspartate aminotransferase-like (Major domain)"/>
    <property type="match status" value="1"/>
</dbReference>
<gene>
    <name evidence="4" type="primary">csdA_2</name>
    <name evidence="4" type="ORF">NCTC8297_01212</name>
</gene>
<reference evidence="4 5" key="1">
    <citation type="submission" date="2018-06" db="EMBL/GenBank/DDBJ databases">
        <authorList>
            <consortium name="Pathogen Informatics"/>
            <person name="Doyle S."/>
        </authorList>
    </citation>
    <scope>NUCLEOTIDE SEQUENCE [LARGE SCALE GENOMIC DNA]</scope>
    <source>
        <strain evidence="4 5">NCTC8297</strain>
    </source>
</reference>
<protein>
    <submittedName>
        <fullName evidence="4">Aminotransferase</fullName>
        <ecNumber evidence="4">4.4.1.-</ecNumber>
    </submittedName>
</protein>
<evidence type="ECO:0000259" key="3">
    <source>
        <dbReference type="Pfam" id="PF00266"/>
    </source>
</evidence>
<dbReference type="PANTHER" id="PTHR43586:SF8">
    <property type="entry name" value="CYSTEINE DESULFURASE 1, CHLOROPLASTIC"/>
    <property type="match status" value="1"/>
</dbReference>
<organism evidence="4 5">
    <name type="scientific">Salmonella enterica subsp. arizonae</name>
    <dbReference type="NCBI Taxonomy" id="59203"/>
    <lineage>
        <taxon>Bacteria</taxon>
        <taxon>Pseudomonadati</taxon>
        <taxon>Pseudomonadota</taxon>
        <taxon>Gammaproteobacteria</taxon>
        <taxon>Enterobacterales</taxon>
        <taxon>Enterobacteriaceae</taxon>
        <taxon>Salmonella</taxon>
    </lineage>
</organism>
<keyword evidence="4" id="KW-0456">Lyase</keyword>
<feature type="domain" description="Aminotransferase class V" evidence="3">
    <location>
        <begin position="5"/>
        <end position="140"/>
    </location>
</feature>
<dbReference type="Proteomes" id="UP000254741">
    <property type="component" value="Unassembled WGS sequence"/>
</dbReference>
<evidence type="ECO:0000256" key="2">
    <source>
        <dbReference type="SAM" id="MobiDB-lite"/>
    </source>
</evidence>
<name>A0A379T905_SALER</name>
<dbReference type="Pfam" id="PF00266">
    <property type="entry name" value="Aminotran_5"/>
    <property type="match status" value="1"/>
</dbReference>
<dbReference type="SUPFAM" id="SSF53383">
    <property type="entry name" value="PLP-dependent transferases"/>
    <property type="match status" value="1"/>
</dbReference>
<keyword evidence="4" id="KW-0808">Transferase</keyword>
<keyword evidence="4" id="KW-0032">Aminotransferase</keyword>
<accession>A0A379T905</accession>
<keyword evidence="1" id="KW-0663">Pyridoxal phosphate</keyword>
<dbReference type="InterPro" id="IPR015424">
    <property type="entry name" value="PyrdxlP-dep_Trfase"/>
</dbReference>
<dbReference type="GO" id="GO:0016829">
    <property type="term" value="F:lyase activity"/>
    <property type="evidence" value="ECO:0007669"/>
    <property type="project" value="UniProtKB-KW"/>
</dbReference>
<dbReference type="InterPro" id="IPR000192">
    <property type="entry name" value="Aminotrans_V_dom"/>
</dbReference>
<dbReference type="EMBL" id="UGXG01000002">
    <property type="protein sequence ID" value="SUG46009.1"/>
    <property type="molecule type" value="Genomic_DNA"/>
</dbReference>
<dbReference type="PANTHER" id="PTHR43586">
    <property type="entry name" value="CYSTEINE DESULFURASE"/>
    <property type="match status" value="1"/>
</dbReference>
<dbReference type="AlphaFoldDB" id="A0A379T905"/>
<dbReference type="InterPro" id="IPR015421">
    <property type="entry name" value="PyrdxlP-dep_Trfase_major"/>
</dbReference>